<dbReference type="Proteomes" id="UP000187209">
    <property type="component" value="Unassembled WGS sequence"/>
</dbReference>
<dbReference type="InterPro" id="IPR052994">
    <property type="entry name" value="Tiny_macrocysts_regulators"/>
</dbReference>
<reference evidence="2 3" key="1">
    <citation type="submission" date="2016-11" db="EMBL/GenBank/DDBJ databases">
        <title>The macronuclear genome of Stentor coeruleus: a giant cell with tiny introns.</title>
        <authorList>
            <person name="Slabodnick M."/>
            <person name="Ruby J.G."/>
            <person name="Reiff S.B."/>
            <person name="Swart E.C."/>
            <person name="Gosai S."/>
            <person name="Prabakaran S."/>
            <person name="Witkowska E."/>
            <person name="Larue G.E."/>
            <person name="Fisher S."/>
            <person name="Freeman R.M."/>
            <person name="Gunawardena J."/>
            <person name="Chu W."/>
            <person name="Stover N.A."/>
            <person name="Gregory B.D."/>
            <person name="Nowacki M."/>
            <person name="Derisi J."/>
            <person name="Roy S.W."/>
            <person name="Marshall W.F."/>
            <person name="Sood P."/>
        </authorList>
    </citation>
    <scope>NUCLEOTIDE SEQUENCE [LARGE SCALE GENOMIC DNA]</scope>
    <source>
        <strain evidence="2">WM001</strain>
    </source>
</reference>
<comment type="caution">
    <text evidence="2">The sequence shown here is derived from an EMBL/GenBank/DDBJ whole genome shotgun (WGS) entry which is preliminary data.</text>
</comment>
<organism evidence="2 3">
    <name type="scientific">Stentor coeruleus</name>
    <dbReference type="NCBI Taxonomy" id="5963"/>
    <lineage>
        <taxon>Eukaryota</taxon>
        <taxon>Sar</taxon>
        <taxon>Alveolata</taxon>
        <taxon>Ciliophora</taxon>
        <taxon>Postciliodesmatophora</taxon>
        <taxon>Heterotrichea</taxon>
        <taxon>Heterotrichida</taxon>
        <taxon>Stentoridae</taxon>
        <taxon>Stentor</taxon>
    </lineage>
</organism>
<gene>
    <name evidence="2" type="ORF">SteCoe_862</name>
</gene>
<feature type="transmembrane region" description="Helical" evidence="1">
    <location>
        <begin position="1128"/>
        <end position="1151"/>
    </location>
</feature>
<dbReference type="PANTHER" id="PTHR31600:SF2">
    <property type="entry name" value="GAMETE ENRICHED GENE 10 PROTEIN-RELATED"/>
    <property type="match status" value="1"/>
</dbReference>
<keyword evidence="1" id="KW-0812">Transmembrane</keyword>
<proteinExistence type="predicted"/>
<evidence type="ECO:0000313" key="3">
    <source>
        <dbReference type="Proteomes" id="UP000187209"/>
    </source>
</evidence>
<feature type="transmembrane region" description="Helical" evidence="1">
    <location>
        <begin position="22"/>
        <end position="44"/>
    </location>
</feature>
<feature type="transmembrane region" description="Helical" evidence="1">
    <location>
        <begin position="290"/>
        <end position="311"/>
    </location>
</feature>
<evidence type="ECO:0000313" key="2">
    <source>
        <dbReference type="EMBL" id="OMJ95621.1"/>
    </source>
</evidence>
<keyword evidence="1" id="KW-0472">Membrane</keyword>
<dbReference type="PANTHER" id="PTHR31600">
    <property type="entry name" value="TINY MACROCYSTS PROTEIN B-RELATED"/>
    <property type="match status" value="1"/>
</dbReference>
<keyword evidence="3" id="KW-1185">Reference proteome</keyword>
<feature type="transmembrane region" description="Helical" evidence="1">
    <location>
        <begin position="114"/>
        <end position="140"/>
    </location>
</feature>
<name>A0A1R2D321_9CILI</name>
<feature type="transmembrane region" description="Helical" evidence="1">
    <location>
        <begin position="234"/>
        <end position="255"/>
    </location>
</feature>
<feature type="transmembrane region" description="Helical" evidence="1">
    <location>
        <begin position="851"/>
        <end position="874"/>
    </location>
</feature>
<keyword evidence="1" id="KW-1133">Transmembrane helix</keyword>
<sequence>MLIFEIWLTIFTEKKVVSSSKFFKSLVFILQNFIILAQNLHFFWYPTMTVADWNSYSKFWESLSMLSLDYLAVKYELIQQFLYTEIAIILLALASIIIVGFFKSQGKKVHPFYLSIVKVTIIFLCDLCFIPTIILFLLVIKYSNQGPNYIEEYPNNLNKNDLDYGTGGIIFSVFCIFALLLLTIFFEASSYEIWQSQDQNVCDKRVQPNVNMLTKCVYFINCCLFVIIQQNHYQTLLIISITLNFLIALFFIYYIPYYCFLLNFLKAFIHGSLVFVGFFFFLALKINNSTVVFVLAFLIQIPWGIILYDGLRYRISLIKYSEDCFSEKIEFFEISIRNLLVSGEKGEELIKIMNKNLNFSYSKRNCILQAYYCIDVLNNPSLGLNKIATVNHWGFDILENFQVYKCKQYTLNICKHVSEVLKLYNFFVDFHEVKNLDIKFCKQYSKFLSQILHKSPPLLKMKLFVKSLIHKMDLIRFFYESLIQRFPCSLEVKDYYGSFVLNILGDAESGQNYLNKSTERETCIAKIGTKNTFNFVSNRCFFVISGNSKINYKKKKDKTSRPKPKDYFGKIIYFSKSFLSLLSFNEQTIKGIYLDHLLPVYLRKLHKGYMQKFIKNHVSQTVFDCYPLCLLDSNGYLVECCISSECIGAEGSLHFVCAIDPVGNCRRDFAIVDINGLILAHSKGFSALVRYENNHAEGHVINEFFDIFIEGFCDDKVISIIPKNEMNLAKNPIFVMKKIVTIGKSSLIFFYISEEKENLLMRQTVRKKTTETEKMKKKIKEKKIRSLIEEEKQEKDEKKVEIYSIKSNFIDSDRDADTNLRSKHSSHSTSISFLSTKETQSLKKSIRALNIAKLVLISSIIVMIGSNIAITAYISKEVNHSNSLTAFTNLSNLAYALSQTALILRAIDLNYRTELFQVFTLQNATDNIELLKKYKNLLLTDYDSWSYCPSSNIINENVISYWDYYGSEPIIKYGSLTSIVGLIITKAQEIISQIKNGEQNYDKNFFFIIFNCLGSSFEQANNAIKGLEDCEYNRVEELTITKNYLLIAGVGITGIALLFIIVYLLSIDKHLNSLWQYLRKRVKNGHCEVKNMISDRLCNYHSVFDVHNKEDDEVKEWTEISYKHSLHYLMRFSLIFVLGAVLYIVSAVVFFEHIHVNLINRPKLISILIQRRIQLTELCIYSLETELATREDSLIDMFPNFDSFIPTSLTITNIVDNIILTRKILIKDEIKSLMSTDLYSYIFEYLPDTPHFLVFGTFRGLAFLIQESYFISFNNAKDTQETLENFFEQVIEFNKITEMTSSLANDNSKKIIEEQLNNLIYFISASCLILIAVYFAYFYPYLCSEIHVVKNITKILLILPSISEEFATGNRKPKLNGS</sequence>
<dbReference type="EMBL" id="MPUH01000009">
    <property type="protein sequence ID" value="OMJ95621.1"/>
    <property type="molecule type" value="Genomic_DNA"/>
</dbReference>
<feature type="transmembrane region" description="Helical" evidence="1">
    <location>
        <begin position="81"/>
        <end position="102"/>
    </location>
</feature>
<evidence type="ECO:0000256" key="1">
    <source>
        <dbReference type="SAM" id="Phobius"/>
    </source>
</evidence>
<feature type="transmembrane region" description="Helical" evidence="1">
    <location>
        <begin position="1044"/>
        <end position="1065"/>
    </location>
</feature>
<accession>A0A1R2D321</accession>
<protein>
    <recommendedName>
        <fullName evidence="4">PAS domain-containing protein</fullName>
    </recommendedName>
</protein>
<feature type="transmembrane region" description="Helical" evidence="1">
    <location>
        <begin position="267"/>
        <end position="284"/>
    </location>
</feature>
<feature type="transmembrane region" description="Helical" evidence="1">
    <location>
        <begin position="1319"/>
        <end position="1339"/>
    </location>
</feature>
<evidence type="ECO:0008006" key="4">
    <source>
        <dbReference type="Google" id="ProtNLM"/>
    </source>
</evidence>
<feature type="transmembrane region" description="Helical" evidence="1">
    <location>
        <begin position="164"/>
        <end position="188"/>
    </location>
</feature>